<evidence type="ECO:0000313" key="1">
    <source>
        <dbReference type="EMBL" id="JAD83149.1"/>
    </source>
</evidence>
<reference evidence="1" key="1">
    <citation type="submission" date="2014-09" db="EMBL/GenBank/DDBJ databases">
        <authorList>
            <person name="Magalhaes I.L.F."/>
            <person name="Oliveira U."/>
            <person name="Santos F.R."/>
            <person name="Vidigal T.H.D.A."/>
            <person name="Brescovit A.D."/>
            <person name="Santos A.J."/>
        </authorList>
    </citation>
    <scope>NUCLEOTIDE SEQUENCE</scope>
    <source>
        <tissue evidence="1">Shoot tissue taken approximately 20 cm above the soil surface</tissue>
    </source>
</reference>
<accession>A0A0A9D3K7</accession>
<sequence length="36" mass="4015">MGGSQFSAENHISWAQASHRPVELTRLIDSTPFSTR</sequence>
<protein>
    <submittedName>
        <fullName evidence="1">Uncharacterized protein</fullName>
    </submittedName>
</protein>
<proteinExistence type="predicted"/>
<name>A0A0A9D3K7_ARUDO</name>
<dbReference type="EMBL" id="GBRH01214746">
    <property type="protein sequence ID" value="JAD83149.1"/>
    <property type="molecule type" value="Transcribed_RNA"/>
</dbReference>
<dbReference type="AlphaFoldDB" id="A0A0A9D3K7"/>
<organism evidence="1">
    <name type="scientific">Arundo donax</name>
    <name type="common">Giant reed</name>
    <name type="synonym">Donax arundinaceus</name>
    <dbReference type="NCBI Taxonomy" id="35708"/>
    <lineage>
        <taxon>Eukaryota</taxon>
        <taxon>Viridiplantae</taxon>
        <taxon>Streptophyta</taxon>
        <taxon>Embryophyta</taxon>
        <taxon>Tracheophyta</taxon>
        <taxon>Spermatophyta</taxon>
        <taxon>Magnoliopsida</taxon>
        <taxon>Liliopsida</taxon>
        <taxon>Poales</taxon>
        <taxon>Poaceae</taxon>
        <taxon>PACMAD clade</taxon>
        <taxon>Arundinoideae</taxon>
        <taxon>Arundineae</taxon>
        <taxon>Arundo</taxon>
    </lineage>
</organism>
<reference evidence="1" key="2">
    <citation type="journal article" date="2015" name="Data Brief">
        <title>Shoot transcriptome of the giant reed, Arundo donax.</title>
        <authorList>
            <person name="Barrero R.A."/>
            <person name="Guerrero F.D."/>
            <person name="Moolhuijzen P."/>
            <person name="Goolsby J.A."/>
            <person name="Tidwell J."/>
            <person name="Bellgard S.E."/>
            <person name="Bellgard M.I."/>
        </authorList>
    </citation>
    <scope>NUCLEOTIDE SEQUENCE</scope>
    <source>
        <tissue evidence="1">Shoot tissue taken approximately 20 cm above the soil surface</tissue>
    </source>
</reference>